<evidence type="ECO:0000313" key="4">
    <source>
        <dbReference type="EMBL" id="WDI30029.1"/>
    </source>
</evidence>
<proteinExistence type="inferred from homology"/>
<dbReference type="Gene3D" id="3.30.70.260">
    <property type="match status" value="1"/>
</dbReference>
<comment type="function">
    <text evidence="3">Catalyzes the reversible conversion of ribose-5-phosphate to ribulose 5-phosphate.</text>
</comment>
<dbReference type="PANTHER" id="PTHR11934">
    <property type="entry name" value="RIBOSE-5-PHOSPHATE ISOMERASE"/>
    <property type="match status" value="1"/>
</dbReference>
<keyword evidence="2 3" id="KW-0413">Isomerase</keyword>
<protein>
    <recommendedName>
        <fullName evidence="3">Ribose-5-phosphate isomerase A</fullName>
        <ecNumber evidence="3">5.3.1.6</ecNumber>
    </recommendedName>
    <alternativeName>
        <fullName evidence="3">Phosphoriboisomerase A</fullName>
        <shortName evidence="3">PRI</shortName>
    </alternativeName>
</protein>
<feature type="binding site" evidence="3">
    <location>
        <position position="123"/>
    </location>
    <ligand>
        <name>substrate</name>
    </ligand>
</feature>
<dbReference type="GO" id="GO:0005829">
    <property type="term" value="C:cytosol"/>
    <property type="evidence" value="ECO:0007669"/>
    <property type="project" value="TreeGrafter"/>
</dbReference>
<dbReference type="SUPFAM" id="SSF75445">
    <property type="entry name" value="D-ribose-5-phosphate isomerase (RpiA), lid domain"/>
    <property type="match status" value="1"/>
</dbReference>
<name>A0AAF0CEE0_9PROT</name>
<keyword evidence="5" id="KW-1185">Reference proteome</keyword>
<comment type="catalytic activity">
    <reaction evidence="1 3">
        <text>aldehydo-D-ribose 5-phosphate = D-ribulose 5-phosphate</text>
        <dbReference type="Rhea" id="RHEA:14657"/>
        <dbReference type="ChEBI" id="CHEBI:58121"/>
        <dbReference type="ChEBI" id="CHEBI:58273"/>
        <dbReference type="EC" id="5.3.1.6"/>
    </reaction>
</comment>
<dbReference type="NCBIfam" id="NF001924">
    <property type="entry name" value="PRK00702.1"/>
    <property type="match status" value="1"/>
</dbReference>
<dbReference type="FunFam" id="3.40.50.1360:FF:000001">
    <property type="entry name" value="Ribose-5-phosphate isomerase A"/>
    <property type="match status" value="1"/>
</dbReference>
<organism evidence="4 5">
    <name type="scientific">Hyphococcus flavus</name>
    <dbReference type="NCBI Taxonomy" id="1866326"/>
    <lineage>
        <taxon>Bacteria</taxon>
        <taxon>Pseudomonadati</taxon>
        <taxon>Pseudomonadota</taxon>
        <taxon>Alphaproteobacteria</taxon>
        <taxon>Parvularculales</taxon>
        <taxon>Parvularculaceae</taxon>
        <taxon>Hyphococcus</taxon>
    </lineage>
</organism>
<dbReference type="GO" id="GO:0006014">
    <property type="term" value="P:D-ribose metabolic process"/>
    <property type="evidence" value="ECO:0007669"/>
    <property type="project" value="TreeGrafter"/>
</dbReference>
<dbReference type="InterPro" id="IPR020672">
    <property type="entry name" value="Ribose5P_isomerase_typA_subgr"/>
</dbReference>
<gene>
    <name evidence="3 4" type="primary">rpiA</name>
    <name evidence="4" type="ORF">PUV54_08665</name>
</gene>
<dbReference type="EC" id="5.3.1.6" evidence="3"/>
<dbReference type="RefSeq" id="WP_274491815.1">
    <property type="nucleotide sequence ID" value="NZ_CP118166.1"/>
</dbReference>
<dbReference type="Pfam" id="PF06026">
    <property type="entry name" value="Rib_5-P_isom_A"/>
    <property type="match status" value="1"/>
</dbReference>
<dbReference type="Proteomes" id="UP001214043">
    <property type="component" value="Chromosome"/>
</dbReference>
<feature type="active site" description="Proton acceptor" evidence="3">
    <location>
        <position position="105"/>
    </location>
</feature>
<dbReference type="KEGG" id="hfl:PUV54_08665"/>
<dbReference type="HAMAP" id="MF_00170">
    <property type="entry name" value="Rib_5P_isom_A"/>
    <property type="match status" value="1"/>
</dbReference>
<dbReference type="Gene3D" id="3.40.50.1360">
    <property type="match status" value="1"/>
</dbReference>
<sequence length="231" mass="24577">MDKDRGKRLAAEEAAKHVERGMTLGLGTGSTAAHFVDIIGARVAEGWPLKGVPTSEATRRQAESLGVEIIEPHETTVIDLAVDGADEADPQHNLIKGGGAALLREKVVAYAAKKFIVIADKSKRVTALGAFPLPVEISPYGWALTVAAMRRTLVEQGFQNAKLELRSIDGNSVKTDGGNLIIDCSLERINDPARLEKALNAIPGVLECGLFCGMTDMIIYGDEDGVSVSTL</sequence>
<dbReference type="AlphaFoldDB" id="A0AAF0CEE0"/>
<evidence type="ECO:0000256" key="3">
    <source>
        <dbReference type="HAMAP-Rule" id="MF_00170"/>
    </source>
</evidence>
<comment type="pathway">
    <text evidence="3">Carbohydrate degradation; pentose phosphate pathway; D-ribose 5-phosphate from D-ribulose 5-phosphate (non-oxidative stage): step 1/1.</text>
</comment>
<dbReference type="NCBIfam" id="TIGR00021">
    <property type="entry name" value="rpiA"/>
    <property type="match status" value="1"/>
</dbReference>
<dbReference type="EMBL" id="CP118166">
    <property type="protein sequence ID" value="WDI30029.1"/>
    <property type="molecule type" value="Genomic_DNA"/>
</dbReference>
<feature type="binding site" evidence="3">
    <location>
        <begin position="83"/>
        <end position="86"/>
    </location>
    <ligand>
        <name>substrate</name>
    </ligand>
</feature>
<comment type="subunit">
    <text evidence="3">Homodimer.</text>
</comment>
<comment type="similarity">
    <text evidence="3">Belongs to the ribose 5-phosphate isomerase family.</text>
</comment>
<dbReference type="PANTHER" id="PTHR11934:SF0">
    <property type="entry name" value="RIBOSE-5-PHOSPHATE ISOMERASE"/>
    <property type="match status" value="1"/>
</dbReference>
<feature type="binding site" evidence="3">
    <location>
        <begin position="28"/>
        <end position="31"/>
    </location>
    <ligand>
        <name>substrate</name>
    </ligand>
</feature>
<dbReference type="SUPFAM" id="SSF100950">
    <property type="entry name" value="NagB/RpiA/CoA transferase-like"/>
    <property type="match status" value="1"/>
</dbReference>
<accession>A0AAF0CEE0</accession>
<reference evidence="4" key="1">
    <citation type="submission" date="2023-02" db="EMBL/GenBank/DDBJ databases">
        <title>Genome sequence of Hyphococcus flavus.</title>
        <authorList>
            <person name="Rong J.-C."/>
            <person name="Zhao Q."/>
            <person name="Yi M."/>
            <person name="Wu J.-Y."/>
        </authorList>
    </citation>
    <scope>NUCLEOTIDE SEQUENCE</scope>
    <source>
        <strain evidence="4">MCCC 1K03223</strain>
    </source>
</reference>
<feature type="binding site" evidence="3">
    <location>
        <begin position="96"/>
        <end position="99"/>
    </location>
    <ligand>
        <name>substrate</name>
    </ligand>
</feature>
<dbReference type="InterPro" id="IPR037171">
    <property type="entry name" value="NagB/RpiA_transferase-like"/>
</dbReference>
<evidence type="ECO:0000256" key="1">
    <source>
        <dbReference type="ARBA" id="ARBA00001713"/>
    </source>
</evidence>
<dbReference type="GO" id="GO:0009052">
    <property type="term" value="P:pentose-phosphate shunt, non-oxidative branch"/>
    <property type="evidence" value="ECO:0007669"/>
    <property type="project" value="UniProtKB-UniRule"/>
</dbReference>
<evidence type="ECO:0000256" key="2">
    <source>
        <dbReference type="ARBA" id="ARBA00023235"/>
    </source>
</evidence>
<dbReference type="GO" id="GO:0004751">
    <property type="term" value="F:ribose-5-phosphate isomerase activity"/>
    <property type="evidence" value="ECO:0007669"/>
    <property type="project" value="UniProtKB-UniRule"/>
</dbReference>
<evidence type="ECO:0000313" key="5">
    <source>
        <dbReference type="Proteomes" id="UP001214043"/>
    </source>
</evidence>
<dbReference type="InterPro" id="IPR004788">
    <property type="entry name" value="Ribose5P_isomerase_type_A"/>
</dbReference>
<dbReference type="CDD" id="cd01398">
    <property type="entry name" value="RPI_A"/>
    <property type="match status" value="1"/>
</dbReference>